<feature type="region of interest" description="Disordered" evidence="1">
    <location>
        <begin position="19"/>
        <end position="39"/>
    </location>
</feature>
<evidence type="ECO:0000313" key="4">
    <source>
        <dbReference type="Proteomes" id="UP001596044"/>
    </source>
</evidence>
<evidence type="ECO:0000313" key="3">
    <source>
        <dbReference type="EMBL" id="MFC5451618.1"/>
    </source>
</evidence>
<protein>
    <submittedName>
        <fullName evidence="3">Helix-turn-helix transcriptional regulator</fullName>
    </submittedName>
</protein>
<dbReference type="Proteomes" id="UP001596044">
    <property type="component" value="Unassembled WGS sequence"/>
</dbReference>
<dbReference type="RefSeq" id="WP_270881122.1">
    <property type="nucleotide sequence ID" value="NZ_JAQFVF010000045.1"/>
</dbReference>
<dbReference type="SUPFAM" id="SSF47413">
    <property type="entry name" value="lambda repressor-like DNA-binding domains"/>
    <property type="match status" value="1"/>
</dbReference>
<name>A0ABW0KDV5_9BACL</name>
<dbReference type="SMART" id="SM00530">
    <property type="entry name" value="HTH_XRE"/>
    <property type="match status" value="1"/>
</dbReference>
<dbReference type="PANTHER" id="PTHR35010">
    <property type="entry name" value="BLL4672 PROTEIN-RELATED"/>
    <property type="match status" value="1"/>
</dbReference>
<gene>
    <name evidence="3" type="ORF">ACFPOG_25795</name>
</gene>
<dbReference type="CDD" id="cd00093">
    <property type="entry name" value="HTH_XRE"/>
    <property type="match status" value="1"/>
</dbReference>
<dbReference type="Pfam" id="PF13560">
    <property type="entry name" value="HTH_31"/>
    <property type="match status" value="1"/>
</dbReference>
<feature type="domain" description="HTH cro/C1-type" evidence="2">
    <location>
        <begin position="39"/>
        <end position="86"/>
    </location>
</feature>
<proteinExistence type="predicted"/>
<accession>A0ABW0KDV5</accession>
<organism evidence="3 4">
    <name type="scientific">Paenibacillus aestuarii</name>
    <dbReference type="NCBI Taxonomy" id="516965"/>
    <lineage>
        <taxon>Bacteria</taxon>
        <taxon>Bacillati</taxon>
        <taxon>Bacillota</taxon>
        <taxon>Bacilli</taxon>
        <taxon>Bacillales</taxon>
        <taxon>Paenibacillaceae</taxon>
        <taxon>Paenibacillus</taxon>
    </lineage>
</organism>
<reference evidence="4" key="1">
    <citation type="journal article" date="2019" name="Int. J. Syst. Evol. Microbiol.">
        <title>The Global Catalogue of Microorganisms (GCM) 10K type strain sequencing project: providing services to taxonomists for standard genome sequencing and annotation.</title>
        <authorList>
            <consortium name="The Broad Institute Genomics Platform"/>
            <consortium name="The Broad Institute Genome Sequencing Center for Infectious Disease"/>
            <person name="Wu L."/>
            <person name="Ma J."/>
        </authorList>
    </citation>
    <scope>NUCLEOTIDE SEQUENCE [LARGE SCALE GENOMIC DNA]</scope>
    <source>
        <strain evidence="4">KACC 11904</strain>
    </source>
</reference>
<keyword evidence="4" id="KW-1185">Reference proteome</keyword>
<dbReference type="EMBL" id="JBHSMJ010000039">
    <property type="protein sequence ID" value="MFC5451618.1"/>
    <property type="molecule type" value="Genomic_DNA"/>
</dbReference>
<comment type="caution">
    <text evidence="3">The sequence shown here is derived from an EMBL/GenBank/DDBJ whole genome shotgun (WGS) entry which is preliminary data.</text>
</comment>
<evidence type="ECO:0000259" key="2">
    <source>
        <dbReference type="PROSITE" id="PS50943"/>
    </source>
</evidence>
<dbReference type="PROSITE" id="PS50943">
    <property type="entry name" value="HTH_CROC1"/>
    <property type="match status" value="1"/>
</dbReference>
<dbReference type="Gene3D" id="1.10.260.40">
    <property type="entry name" value="lambda repressor-like DNA-binding domains"/>
    <property type="match status" value="1"/>
</dbReference>
<dbReference type="InterPro" id="IPR041413">
    <property type="entry name" value="MLTR_LBD"/>
</dbReference>
<dbReference type="InterPro" id="IPR010982">
    <property type="entry name" value="Lambda_DNA-bd_dom_sf"/>
</dbReference>
<dbReference type="InterPro" id="IPR001387">
    <property type="entry name" value="Cro/C1-type_HTH"/>
</dbReference>
<dbReference type="Gene3D" id="3.30.450.180">
    <property type="match status" value="1"/>
</dbReference>
<evidence type="ECO:0000256" key="1">
    <source>
        <dbReference type="SAM" id="MobiDB-lite"/>
    </source>
</evidence>
<dbReference type="Pfam" id="PF17765">
    <property type="entry name" value="MLTR_LBD"/>
    <property type="match status" value="1"/>
</dbReference>
<sequence>MEEDHFRKTIGEFLKTRRSSLSPSQFGLPEGHTRRRTPGLRREEVAQLADVSTTWYTWLEQGRKVSASSEVLKRLAEALQLTIAEREYLYLLAGKYISPLRDLSEFQVTPAFMHLVTATPYPFLAIGPENRLIAWNAAACTILTDFSLLLPEEMQVLWLLFMHPAFRTKIINWEQSTKATLSFFRKIYDRFADQPWYSELVEALMKRSEEFAKWWPLHEVASKNRLQLEIVHPTMGILYFEILTFTQMNDLENLMCCIYMPVPGTQTAERLAEWHQVNSTDTRI</sequence>